<name>A0A8T0GTX2_CERPU</name>
<dbReference type="PROSITE" id="PS00892">
    <property type="entry name" value="HIT_1"/>
    <property type="match status" value="1"/>
</dbReference>
<dbReference type="Pfam" id="PF16278">
    <property type="entry name" value="zf-C2HE"/>
    <property type="match status" value="1"/>
</dbReference>
<dbReference type="GO" id="GO:0030983">
    <property type="term" value="F:mismatched DNA binding"/>
    <property type="evidence" value="ECO:0007669"/>
    <property type="project" value="TreeGrafter"/>
</dbReference>
<dbReference type="GO" id="GO:0003725">
    <property type="term" value="F:double-stranded RNA binding"/>
    <property type="evidence" value="ECO:0007669"/>
    <property type="project" value="TreeGrafter"/>
</dbReference>
<feature type="region of interest" description="Disordered" evidence="1">
    <location>
        <begin position="28"/>
        <end position="52"/>
    </location>
</feature>
<dbReference type="GO" id="GO:1990165">
    <property type="term" value="F:single-strand break-containing DNA binding"/>
    <property type="evidence" value="ECO:0007669"/>
    <property type="project" value="TreeGrafter"/>
</dbReference>
<dbReference type="Pfam" id="PF11969">
    <property type="entry name" value="DcpS_C"/>
    <property type="match status" value="1"/>
</dbReference>
<accession>A0A8T0GTX2</accession>
<dbReference type="InterPro" id="IPR043472">
    <property type="entry name" value="Macro_dom-like"/>
</dbReference>
<dbReference type="PANTHER" id="PTHR12486">
    <property type="entry name" value="APRATAXIN-RELATED"/>
    <property type="match status" value="1"/>
</dbReference>
<dbReference type="GO" id="GO:0005634">
    <property type="term" value="C:nucleus"/>
    <property type="evidence" value="ECO:0007669"/>
    <property type="project" value="TreeGrafter"/>
</dbReference>
<dbReference type="SUPFAM" id="SSF52949">
    <property type="entry name" value="Macro domain-like"/>
    <property type="match status" value="2"/>
</dbReference>
<evidence type="ECO:0000313" key="4">
    <source>
        <dbReference type="Proteomes" id="UP000822688"/>
    </source>
</evidence>
<dbReference type="Proteomes" id="UP000822688">
    <property type="component" value="Chromosome 10"/>
</dbReference>
<dbReference type="SUPFAM" id="SSF54197">
    <property type="entry name" value="HIT-like"/>
    <property type="match status" value="1"/>
</dbReference>
<dbReference type="InterPro" id="IPR019808">
    <property type="entry name" value="Histidine_triad_CS"/>
</dbReference>
<dbReference type="GO" id="GO:0000012">
    <property type="term" value="P:single strand break repair"/>
    <property type="evidence" value="ECO:0007669"/>
    <property type="project" value="TreeGrafter"/>
</dbReference>
<dbReference type="SMART" id="SM00506">
    <property type="entry name" value="A1pp"/>
    <property type="match status" value="1"/>
</dbReference>
<dbReference type="PROSITE" id="PS51154">
    <property type="entry name" value="MACRO"/>
    <property type="match status" value="1"/>
</dbReference>
<dbReference type="GO" id="GO:0033699">
    <property type="term" value="F:DNA 5'-adenosine monophosphate hydrolase activity"/>
    <property type="evidence" value="ECO:0007669"/>
    <property type="project" value="TreeGrafter"/>
</dbReference>
<organism evidence="3 4">
    <name type="scientific">Ceratodon purpureus</name>
    <name type="common">Fire moss</name>
    <name type="synonym">Dicranum purpureum</name>
    <dbReference type="NCBI Taxonomy" id="3225"/>
    <lineage>
        <taxon>Eukaryota</taxon>
        <taxon>Viridiplantae</taxon>
        <taxon>Streptophyta</taxon>
        <taxon>Embryophyta</taxon>
        <taxon>Bryophyta</taxon>
        <taxon>Bryophytina</taxon>
        <taxon>Bryopsida</taxon>
        <taxon>Dicranidae</taxon>
        <taxon>Pseudoditrichales</taxon>
        <taxon>Ditrichaceae</taxon>
        <taxon>Ceratodon</taxon>
    </lineage>
</organism>
<feature type="compositionally biased region" description="Polar residues" evidence="1">
    <location>
        <begin position="34"/>
        <end position="52"/>
    </location>
</feature>
<dbReference type="Gene3D" id="3.40.220.10">
    <property type="entry name" value="Leucine Aminopeptidase, subunit E, domain 1"/>
    <property type="match status" value="2"/>
</dbReference>
<dbReference type="Gene3D" id="3.30.428.10">
    <property type="entry name" value="HIT-like"/>
    <property type="match status" value="1"/>
</dbReference>
<dbReference type="Gene3D" id="3.40.50.300">
    <property type="entry name" value="P-loop containing nucleotide triphosphate hydrolases"/>
    <property type="match status" value="1"/>
</dbReference>
<dbReference type="AlphaFoldDB" id="A0A8T0GTX2"/>
<dbReference type="InterPro" id="IPR036265">
    <property type="entry name" value="HIT-like_sf"/>
</dbReference>
<sequence>MDRKNELPDCKWGAACYRTNPEHLLEFRHPGPGTETNSVKSHEGTTTSQLPALPTSSIERLSDGKDLVLLMLVGPPGAGKSTVCQKIIQNAARPWTRVCQDVISNGKRGSKAQCLKVAGTALSTGRSVLIDRCNIDGTQRQEFLVLAKERGVQAHALVINLPVSVCIQRASKRTEHEGGLEGSGVGGVVTRVSRSRIPPTLEEGFVRITYCRTDTELDKTVSLYSQLDIGGHLPLGVFGASVQEEKGTLRSLLQNGSKELKLKSTSNRQAMQTKVDETDGARSLAFPSISTADFQFDHEMAADIIVETVVEFHRNPSHAGLRFVFVDLSGNSDMLRRVSKKAAEAGMSALQLLIHAGDITNLRTSGGPQCNYIANATNWRLKPGGGGVNAAIFEAAGSEFEAATKEVAKTLQPGDAVAVPIPATSPLRRVEGVTHVIHVLGPNMNPMRPNSLAGDYNQGCQVLRNAYSNLFKVFSSIALKNTNFSNALHKPLEVKDQPETKASLKVAPKNAFTFMMQSAKRKGSGDLDLQQKRERLVSEDSKKNDEGVNKESTKTNSDVDMVDSSTAPLQQSREGKALESAEVTLKKSNEDRATGKWGSWAQELRNIALHPEKHFPAALEITKEAVVIPDKYAKAKKHLLIIARRDGLDSIEDVGSQHLPILKHMHSLGETWARRYIDEDPTLVFRLGYHSEPSMRQLHMHVISQDFDSPNLKNKKHWNSFTSGFFRDSLDVLAEVEEKGQVMPCGSEVEGKFMKMELRCHQCRSAQPNMPRLKAHLLNCRIPLERPYLITSTRAS</sequence>
<dbReference type="Pfam" id="PF10283">
    <property type="entry name" value="zf-CCHH"/>
    <property type="match status" value="1"/>
</dbReference>
<dbReference type="InterPro" id="IPR002589">
    <property type="entry name" value="Macro_dom"/>
</dbReference>
<gene>
    <name evidence="3" type="ORF">KC19_10G178600</name>
</gene>
<dbReference type="Pfam" id="PF13671">
    <property type="entry name" value="AAA_33"/>
    <property type="match status" value="1"/>
</dbReference>
<dbReference type="InterPro" id="IPR019406">
    <property type="entry name" value="APLF_PBZ"/>
</dbReference>
<evidence type="ECO:0000313" key="3">
    <source>
        <dbReference type="EMBL" id="KAG0560402.1"/>
    </source>
</evidence>
<dbReference type="GO" id="GO:0003697">
    <property type="term" value="F:single-stranded DNA binding"/>
    <property type="evidence" value="ECO:0007669"/>
    <property type="project" value="TreeGrafter"/>
</dbReference>
<dbReference type="EMBL" id="CM026431">
    <property type="protein sequence ID" value="KAG0560402.1"/>
    <property type="molecule type" value="Genomic_DNA"/>
</dbReference>
<dbReference type="InterPro" id="IPR027417">
    <property type="entry name" value="P-loop_NTPase"/>
</dbReference>
<evidence type="ECO:0000256" key="1">
    <source>
        <dbReference type="SAM" id="MobiDB-lite"/>
    </source>
</evidence>
<dbReference type="FunFam" id="3.30.428.10:FF:000004">
    <property type="entry name" value="aprataxin isoform X2"/>
    <property type="match status" value="1"/>
</dbReference>
<reference evidence="3" key="1">
    <citation type="submission" date="2020-06" db="EMBL/GenBank/DDBJ databases">
        <title>WGS assembly of Ceratodon purpureus strain R40.</title>
        <authorList>
            <person name="Carey S.B."/>
            <person name="Jenkins J."/>
            <person name="Shu S."/>
            <person name="Lovell J.T."/>
            <person name="Sreedasyam A."/>
            <person name="Maumus F."/>
            <person name="Tiley G.P."/>
            <person name="Fernandez-Pozo N."/>
            <person name="Barry K."/>
            <person name="Chen C."/>
            <person name="Wang M."/>
            <person name="Lipzen A."/>
            <person name="Daum C."/>
            <person name="Saski C.A."/>
            <person name="Payton A.C."/>
            <person name="Mcbreen J.C."/>
            <person name="Conrad R.E."/>
            <person name="Kollar L.M."/>
            <person name="Olsson S."/>
            <person name="Huttunen S."/>
            <person name="Landis J.B."/>
            <person name="Wickett N.J."/>
            <person name="Johnson M.G."/>
            <person name="Rensing S.A."/>
            <person name="Grimwood J."/>
            <person name="Schmutz J."/>
            <person name="Mcdaniel S.F."/>
        </authorList>
    </citation>
    <scope>NUCLEOTIDE SEQUENCE</scope>
    <source>
        <strain evidence="3">R40</strain>
    </source>
</reference>
<feature type="compositionally biased region" description="Polar residues" evidence="1">
    <location>
        <begin position="554"/>
        <end position="572"/>
    </location>
</feature>
<feature type="domain" description="Macro" evidence="2">
    <location>
        <begin position="339"/>
        <end position="520"/>
    </location>
</feature>
<dbReference type="InterPro" id="IPR032566">
    <property type="entry name" value="Znf-C2HE"/>
</dbReference>
<evidence type="ECO:0000259" key="2">
    <source>
        <dbReference type="PROSITE" id="PS51154"/>
    </source>
</evidence>
<protein>
    <recommendedName>
        <fullName evidence="2">Macro domain-containing protein</fullName>
    </recommendedName>
</protein>
<keyword evidence="4" id="KW-1185">Reference proteome</keyword>
<comment type="caution">
    <text evidence="3">The sequence shown here is derived from an EMBL/GenBank/DDBJ whole genome shotgun (WGS) entry which is preliminary data.</text>
</comment>
<feature type="region of interest" description="Disordered" evidence="1">
    <location>
        <begin position="535"/>
        <end position="582"/>
    </location>
</feature>
<proteinExistence type="predicted"/>
<dbReference type="FunFam" id="3.40.50.300:FF:002337">
    <property type="entry name" value="Transcription factor bHLH140"/>
    <property type="match status" value="1"/>
</dbReference>
<dbReference type="PANTHER" id="PTHR12486:SF4">
    <property type="entry name" value="APRATAXIN"/>
    <property type="match status" value="1"/>
</dbReference>
<dbReference type="SUPFAM" id="SSF52540">
    <property type="entry name" value="P-loop containing nucleoside triphosphate hydrolases"/>
    <property type="match status" value="1"/>
</dbReference>
<feature type="compositionally biased region" description="Basic and acidic residues" evidence="1">
    <location>
        <begin position="535"/>
        <end position="553"/>
    </location>
</feature>
<dbReference type="Pfam" id="PF01661">
    <property type="entry name" value="Macro"/>
    <property type="match status" value="1"/>
</dbReference>
<feature type="compositionally biased region" description="Basic and acidic residues" evidence="1">
    <location>
        <begin position="573"/>
        <end position="582"/>
    </location>
</feature>